<dbReference type="Gene3D" id="3.20.20.450">
    <property type="entry name" value="EAL domain"/>
    <property type="match status" value="1"/>
</dbReference>
<dbReference type="EMBL" id="JAAGAA010000003">
    <property type="protein sequence ID" value="NDV12083.1"/>
    <property type="molecule type" value="Genomic_DNA"/>
</dbReference>
<keyword evidence="3" id="KW-1185">Reference proteome</keyword>
<sequence length="409" mass="45131">MKPAQHYLARQPITDDRQQLVGYELLFRNSQDSLHNALGGTLEADTALLTNLLGSVQQTSGLLEDKLVYLNIGEAMLMSEMVELLPANRVRLELSARLAPTRELLGRMHALRQLGYTFSLDHFELSPAIEPFLDQVSAVKLDVQRLAPATLSAAADKLRHYPLLRIAERVEAPSQHRLCLELGLEAFQGYHFARPETLAGQSLPPGLINILRLLSLVRADAPLDDIETVLKTDLPLAVKLLRFVNSAAAGQPVRIQSFSHAVTVLGYRRLYRWLTLLLITSETAARPHSVLLRTATVRARTLENLAHRLGLAQEQRDILFICGLFSLLDTILDVPMQTILQQVALPFEVVATLERRAGRATDLLALVCSLEYADGASATAHLAQLQGLDAQAVNDCQCEAIGWVETLGL</sequence>
<dbReference type="PROSITE" id="PS51833">
    <property type="entry name" value="HDOD"/>
    <property type="match status" value="1"/>
</dbReference>
<evidence type="ECO:0000313" key="2">
    <source>
        <dbReference type="EMBL" id="NDV12083.1"/>
    </source>
</evidence>
<dbReference type="Gene3D" id="1.10.3210.10">
    <property type="entry name" value="Hypothetical protein af1432"/>
    <property type="match status" value="1"/>
</dbReference>
<dbReference type="AlphaFoldDB" id="A0A6B2KPN2"/>
<feature type="domain" description="HDOD" evidence="1">
    <location>
        <begin position="203"/>
        <end position="402"/>
    </location>
</feature>
<comment type="caution">
    <text evidence="2">The sequence shown here is derived from an EMBL/GenBank/DDBJ whole genome shotgun (WGS) entry which is preliminary data.</text>
</comment>
<dbReference type="PIRSF" id="PIRSF003180">
    <property type="entry name" value="DiGMPpdiest_YuxH"/>
    <property type="match status" value="1"/>
</dbReference>
<reference evidence="2 3" key="1">
    <citation type="submission" date="2020-02" db="EMBL/GenBank/DDBJ databases">
        <authorList>
            <person name="Yang Z."/>
        </authorList>
    </citation>
    <scope>NUCLEOTIDE SEQUENCE [LARGE SCALE GENOMIC DNA]</scope>
    <source>
        <strain evidence="2 3">HX-7-9</strain>
    </source>
</reference>
<dbReference type="PANTHER" id="PTHR33525">
    <property type="match status" value="1"/>
</dbReference>
<dbReference type="SMART" id="SM00052">
    <property type="entry name" value="EAL"/>
    <property type="match status" value="1"/>
</dbReference>
<proteinExistence type="predicted"/>
<dbReference type="InterPro" id="IPR013976">
    <property type="entry name" value="HDOD"/>
</dbReference>
<dbReference type="Proteomes" id="UP000482578">
    <property type="component" value="Unassembled WGS sequence"/>
</dbReference>
<dbReference type="InterPro" id="IPR001633">
    <property type="entry name" value="EAL_dom"/>
</dbReference>
<dbReference type="Pfam" id="PF00563">
    <property type="entry name" value="EAL"/>
    <property type="match status" value="1"/>
</dbReference>
<evidence type="ECO:0000259" key="1">
    <source>
        <dbReference type="PROSITE" id="PS51833"/>
    </source>
</evidence>
<dbReference type="RefSeq" id="WP_163315321.1">
    <property type="nucleotide sequence ID" value="NZ_JAAGAA010000003.1"/>
</dbReference>
<name>A0A6B2KPN2_9NEIS</name>
<protein>
    <submittedName>
        <fullName evidence="2">HDOD domain-containing protein</fullName>
    </submittedName>
</protein>
<gene>
    <name evidence="2" type="ORF">GZH52_04630</name>
</gene>
<dbReference type="InterPro" id="IPR014408">
    <property type="entry name" value="dGMP_Pdiesterase_EAL/HD-GYP"/>
</dbReference>
<dbReference type="SUPFAM" id="SSF109604">
    <property type="entry name" value="HD-domain/PDEase-like"/>
    <property type="match status" value="1"/>
</dbReference>
<dbReference type="PANTHER" id="PTHR33525:SF4">
    <property type="entry name" value="CYCLIC DI-GMP PHOSPHODIESTERASE CDGJ"/>
    <property type="match status" value="1"/>
</dbReference>
<dbReference type="SUPFAM" id="SSF141868">
    <property type="entry name" value="EAL domain-like"/>
    <property type="match status" value="1"/>
</dbReference>
<dbReference type="InterPro" id="IPR052340">
    <property type="entry name" value="RNase_Y/CdgJ"/>
</dbReference>
<dbReference type="Pfam" id="PF08668">
    <property type="entry name" value="HDOD"/>
    <property type="match status" value="1"/>
</dbReference>
<evidence type="ECO:0000313" key="3">
    <source>
        <dbReference type="Proteomes" id="UP000482578"/>
    </source>
</evidence>
<organism evidence="2 3">
    <name type="scientific">Crenobacter caeni</name>
    <dbReference type="NCBI Taxonomy" id="2705474"/>
    <lineage>
        <taxon>Bacteria</taxon>
        <taxon>Pseudomonadati</taxon>
        <taxon>Pseudomonadota</taxon>
        <taxon>Betaproteobacteria</taxon>
        <taxon>Neisseriales</taxon>
        <taxon>Neisseriaceae</taxon>
        <taxon>Crenobacter</taxon>
    </lineage>
</organism>
<dbReference type="InterPro" id="IPR035919">
    <property type="entry name" value="EAL_sf"/>
</dbReference>
<accession>A0A6B2KPN2</accession>